<comment type="caution">
    <text evidence="2">The sequence shown here is derived from an EMBL/GenBank/DDBJ whole genome shotgun (WGS) entry which is preliminary data.</text>
</comment>
<dbReference type="Proteomes" id="UP001055101">
    <property type="component" value="Unassembled WGS sequence"/>
</dbReference>
<sequence length="122" mass="13015">MGKDHQGTAAAGLGATPRAAKADFDDLVVVCSKCAKRQGLPKRAFGRSLKRAFKRETQGRRMRVVETGCLGPCPKRLIAVATHDSISRSRVLLLDPALPPATVRGLLPETGRTGPESKDIPS</sequence>
<organism evidence="2 3">
    <name type="scientific">Methylobacterium thuringiense</name>
    <dbReference type="NCBI Taxonomy" id="1003091"/>
    <lineage>
        <taxon>Bacteria</taxon>
        <taxon>Pseudomonadati</taxon>
        <taxon>Pseudomonadota</taxon>
        <taxon>Alphaproteobacteria</taxon>
        <taxon>Hyphomicrobiales</taxon>
        <taxon>Methylobacteriaceae</taxon>
        <taxon>Methylobacterium</taxon>
    </lineage>
</organism>
<keyword evidence="3" id="KW-1185">Reference proteome</keyword>
<evidence type="ECO:0000256" key="1">
    <source>
        <dbReference type="SAM" id="MobiDB-lite"/>
    </source>
</evidence>
<reference evidence="2" key="1">
    <citation type="journal article" date="2021" name="Front. Microbiol.">
        <title>Comprehensive Comparative Genomics and Phenotyping of Methylobacterium Species.</title>
        <authorList>
            <person name="Alessa O."/>
            <person name="Ogura Y."/>
            <person name="Fujitani Y."/>
            <person name="Takami H."/>
            <person name="Hayashi T."/>
            <person name="Sahin N."/>
            <person name="Tani A."/>
        </authorList>
    </citation>
    <scope>NUCLEOTIDE SEQUENCE</scope>
    <source>
        <strain evidence="2">DSM 23674</strain>
    </source>
</reference>
<gene>
    <name evidence="2" type="ORF">EKPJFOCH_0307</name>
</gene>
<dbReference type="EMBL" id="BPRA01000001">
    <property type="protein sequence ID" value="GJE53839.1"/>
    <property type="molecule type" value="Genomic_DNA"/>
</dbReference>
<reference evidence="2" key="2">
    <citation type="submission" date="2021-08" db="EMBL/GenBank/DDBJ databases">
        <authorList>
            <person name="Tani A."/>
            <person name="Ola A."/>
            <person name="Ogura Y."/>
            <person name="Katsura K."/>
            <person name="Hayashi T."/>
        </authorList>
    </citation>
    <scope>NUCLEOTIDE SEQUENCE</scope>
    <source>
        <strain evidence="2">DSM 23674</strain>
    </source>
</reference>
<name>A0ABQ4TI30_9HYPH</name>
<proteinExistence type="predicted"/>
<accession>A0ABQ4TI30</accession>
<feature type="region of interest" description="Disordered" evidence="1">
    <location>
        <begin position="101"/>
        <end position="122"/>
    </location>
</feature>
<protein>
    <recommendedName>
        <fullName evidence="4">(2Fe-2S) ferredoxin domain-containing protein</fullName>
    </recommendedName>
</protein>
<evidence type="ECO:0000313" key="3">
    <source>
        <dbReference type="Proteomes" id="UP001055101"/>
    </source>
</evidence>
<dbReference type="RefSeq" id="WP_187272415.1">
    <property type="nucleotide sequence ID" value="NZ_BPRA01000001.1"/>
</dbReference>
<evidence type="ECO:0008006" key="4">
    <source>
        <dbReference type="Google" id="ProtNLM"/>
    </source>
</evidence>
<evidence type="ECO:0000313" key="2">
    <source>
        <dbReference type="EMBL" id="GJE53839.1"/>
    </source>
</evidence>